<dbReference type="EMBL" id="LQPZ01000005">
    <property type="protein sequence ID" value="ORX08543.1"/>
    <property type="molecule type" value="Genomic_DNA"/>
</dbReference>
<name>A0A1X2EQT7_9MYCO</name>
<accession>A0A1X2EQT7</accession>
<comment type="caution">
    <text evidence="1">The sequence shown here is derived from an EMBL/GenBank/DDBJ whole genome shotgun (WGS) entry which is preliminary data.</text>
</comment>
<protein>
    <submittedName>
        <fullName evidence="1">Uncharacterized protein</fullName>
    </submittedName>
</protein>
<organism evidence="1 2">
    <name type="scientific">Mycolicibacillus trivialis</name>
    <dbReference type="NCBI Taxonomy" id="1798"/>
    <lineage>
        <taxon>Bacteria</taxon>
        <taxon>Bacillati</taxon>
        <taxon>Actinomycetota</taxon>
        <taxon>Actinomycetes</taxon>
        <taxon>Mycobacteriales</taxon>
        <taxon>Mycobacteriaceae</taxon>
        <taxon>Mycolicibacillus</taxon>
    </lineage>
</organism>
<evidence type="ECO:0000313" key="2">
    <source>
        <dbReference type="Proteomes" id="UP000193090"/>
    </source>
</evidence>
<reference evidence="1 2" key="1">
    <citation type="submission" date="2016-01" db="EMBL/GenBank/DDBJ databases">
        <title>The new phylogeny of the genus Mycobacterium.</title>
        <authorList>
            <person name="Tarcisio F."/>
            <person name="Conor M."/>
            <person name="Antonella G."/>
            <person name="Elisabetta G."/>
            <person name="Giulia F.S."/>
            <person name="Sara T."/>
            <person name="Anna F."/>
            <person name="Clotilde B."/>
            <person name="Roberto B."/>
            <person name="Veronica D.S."/>
            <person name="Fabio R."/>
            <person name="Monica P."/>
            <person name="Olivier J."/>
            <person name="Enrico T."/>
            <person name="Nicola S."/>
        </authorList>
    </citation>
    <scope>NUCLEOTIDE SEQUENCE [LARGE SCALE GENOMIC DNA]</scope>
    <source>
        <strain evidence="1 2">DSM 44153</strain>
    </source>
</reference>
<proteinExistence type="predicted"/>
<evidence type="ECO:0000313" key="1">
    <source>
        <dbReference type="EMBL" id="ORX08543.1"/>
    </source>
</evidence>
<sequence length="165" mass="17882">MVAAALRGDRGGADRRARSRGLLLRLVAIDLWGGAWVNNTRSCVRWYERPGQGAREHIGFAALHVVHPAVIAVVDHNAGARDALSAVRWALGHYGWMTVSAAVITRARRRSRLPIAFAATVAGLILDRALEPSAAARWFAPVYYTKLLIGHAAGSIWNAGMTPVR</sequence>
<keyword evidence="2" id="KW-1185">Reference proteome</keyword>
<gene>
    <name evidence="1" type="ORF">AWC30_01675</name>
</gene>
<dbReference type="RefSeq" id="WP_085107273.1">
    <property type="nucleotide sequence ID" value="NZ_JACKSN010000107.1"/>
</dbReference>
<dbReference type="AlphaFoldDB" id="A0A1X2EQT7"/>
<dbReference type="Proteomes" id="UP000193090">
    <property type="component" value="Unassembled WGS sequence"/>
</dbReference>